<dbReference type="EMBL" id="CP047020">
    <property type="protein sequence ID" value="QHA05525.1"/>
    <property type="molecule type" value="Genomic_DNA"/>
</dbReference>
<evidence type="ECO:0000313" key="2">
    <source>
        <dbReference type="Proteomes" id="UP000436138"/>
    </source>
</evidence>
<dbReference type="Proteomes" id="UP000436138">
    <property type="component" value="Chromosome"/>
</dbReference>
<dbReference type="AlphaFoldDB" id="A0A6I6N9B9"/>
<protein>
    <submittedName>
        <fullName evidence="1">Uncharacterized protein</fullName>
    </submittedName>
</protein>
<accession>A0A6I6N9B9</accession>
<proteinExistence type="predicted"/>
<name>A0A6I6N9B9_9ACTN</name>
<gene>
    <name evidence="1" type="ORF">GQF42_21460</name>
</gene>
<dbReference type="RefSeq" id="WP_158922302.1">
    <property type="nucleotide sequence ID" value="NZ_CP047020.1"/>
</dbReference>
<sequence length="122" mass="12561">MSSSAYWRSKYAAAHKYRVTSWPPPHWGEAAGAGAEAGEPGCVLVQVEVPPDPDAGGAGVWKVDGAEGRRGGAAGCPATVPVPLPAFRDVPHALQRVAHVPVSCPHPGHLPEVVMAPPFSAS</sequence>
<keyword evidence="2" id="KW-1185">Reference proteome</keyword>
<organism evidence="1 2">
    <name type="scientific">Streptomyces broussonetiae</name>
    <dbReference type="NCBI Taxonomy" id="2686304"/>
    <lineage>
        <taxon>Bacteria</taxon>
        <taxon>Bacillati</taxon>
        <taxon>Actinomycetota</taxon>
        <taxon>Actinomycetes</taxon>
        <taxon>Kitasatosporales</taxon>
        <taxon>Streptomycetaceae</taxon>
        <taxon>Streptomyces</taxon>
    </lineage>
</organism>
<evidence type="ECO:0000313" key="1">
    <source>
        <dbReference type="EMBL" id="QHA05525.1"/>
    </source>
</evidence>
<reference evidence="1 2" key="1">
    <citation type="submission" date="2019-12" db="EMBL/GenBank/DDBJ databases">
        <title>Streptomyces sp. strain T44 isolated from rhizosphere soil of Broussonetia papyrifera.</title>
        <authorList>
            <person name="Mo P."/>
        </authorList>
    </citation>
    <scope>NUCLEOTIDE SEQUENCE [LARGE SCALE GENOMIC DNA]</scope>
    <source>
        <strain evidence="1 2">T44</strain>
    </source>
</reference>
<dbReference type="KEGG" id="sbro:GQF42_21460"/>